<feature type="transmembrane region" description="Helical" evidence="7">
    <location>
        <begin position="240"/>
        <end position="260"/>
    </location>
</feature>
<proteinExistence type="inferred from homology"/>
<evidence type="ECO:0000256" key="5">
    <source>
        <dbReference type="ARBA" id="ARBA00022989"/>
    </source>
</evidence>
<dbReference type="PANTHER" id="PTHR10231">
    <property type="entry name" value="NUCLEOTIDE-SUGAR TRANSMEMBRANE TRANSPORTER"/>
    <property type="match status" value="1"/>
</dbReference>
<comment type="similarity">
    <text evidence="2">Belongs to the nucleotide-sugar transporter family. SLC35A subfamily.</text>
</comment>
<dbReference type="EMBL" id="CAJNOW010000439">
    <property type="protein sequence ID" value="CAF1276858.1"/>
    <property type="molecule type" value="Genomic_DNA"/>
</dbReference>
<keyword evidence="6 7" id="KW-0472">Membrane</keyword>
<dbReference type="InterPro" id="IPR037185">
    <property type="entry name" value="EmrE-like"/>
</dbReference>
<dbReference type="Proteomes" id="UP000663834">
    <property type="component" value="Unassembled WGS sequence"/>
</dbReference>
<dbReference type="Pfam" id="PF04142">
    <property type="entry name" value="Nuc_sug_transp"/>
    <property type="match status" value="1"/>
</dbReference>
<keyword evidence="3" id="KW-0813">Transport</keyword>
<feature type="transmembrane region" description="Helical" evidence="7">
    <location>
        <begin position="201"/>
        <end position="220"/>
    </location>
</feature>
<dbReference type="InterPro" id="IPR007271">
    <property type="entry name" value="Nuc_sug_transpt"/>
</dbReference>
<keyword evidence="4 7" id="KW-0812">Transmembrane</keyword>
<evidence type="ECO:0000256" key="7">
    <source>
        <dbReference type="SAM" id="Phobius"/>
    </source>
</evidence>
<accession>A0A815BSB8</accession>
<evidence type="ECO:0000313" key="8">
    <source>
        <dbReference type="EMBL" id="CAF1276858.1"/>
    </source>
</evidence>
<evidence type="ECO:0000256" key="1">
    <source>
        <dbReference type="ARBA" id="ARBA00004141"/>
    </source>
</evidence>
<dbReference type="AlphaFoldDB" id="A0A815BSB8"/>
<feature type="transmembrane region" description="Helical" evidence="7">
    <location>
        <begin position="272"/>
        <end position="291"/>
    </location>
</feature>
<feature type="transmembrane region" description="Helical" evidence="7">
    <location>
        <begin position="35"/>
        <end position="57"/>
    </location>
</feature>
<keyword evidence="5 7" id="KW-1133">Transmembrane helix</keyword>
<evidence type="ECO:0000256" key="3">
    <source>
        <dbReference type="ARBA" id="ARBA00022597"/>
    </source>
</evidence>
<sequence length="305" mass="34316">MAIDHIDENKIDRNELAHEDSTSHNESNERISHSLTFRAMILFQVLAYGSYSILVHLCEHDGHIMFSSATMNLVLELVKLIFSLIALLCTSKQSSSILFAKGSFVQHSLPYAVPGLLYFINNNLAVHMQLQMDPASYQILSNFKIATTAILYRIIIKHKLSQQQWFAVALLFSGGLFYSLGNVTNSAVLSTDNTTKMFIRPLGLPMILLYCTLSGLAGVYNEWILKKYYTQSLHLQNIYLYTYGSLLNLVPAVGIPLLVSGSFHQLNPFEGFSIYTWLVIVTQALNGLFMAKSVMEKRDATHDHP</sequence>
<dbReference type="OrthoDB" id="419167at2759"/>
<evidence type="ECO:0000256" key="4">
    <source>
        <dbReference type="ARBA" id="ARBA00022692"/>
    </source>
</evidence>
<dbReference type="GO" id="GO:0000139">
    <property type="term" value="C:Golgi membrane"/>
    <property type="evidence" value="ECO:0007669"/>
    <property type="project" value="InterPro"/>
</dbReference>
<reference evidence="8" key="1">
    <citation type="submission" date="2021-02" db="EMBL/GenBank/DDBJ databases">
        <authorList>
            <person name="Nowell W R."/>
        </authorList>
    </citation>
    <scope>NUCLEOTIDE SEQUENCE</scope>
</reference>
<comment type="subcellular location">
    <subcellularLocation>
        <location evidence="1">Membrane</location>
        <topology evidence="1">Multi-pass membrane protein</topology>
    </subcellularLocation>
</comment>
<name>A0A815BSB8_9BILA</name>
<evidence type="ECO:0008006" key="10">
    <source>
        <dbReference type="Google" id="ProtNLM"/>
    </source>
</evidence>
<evidence type="ECO:0000256" key="6">
    <source>
        <dbReference type="ARBA" id="ARBA00023136"/>
    </source>
</evidence>
<evidence type="ECO:0000256" key="2">
    <source>
        <dbReference type="ARBA" id="ARBA00009976"/>
    </source>
</evidence>
<feature type="transmembrane region" description="Helical" evidence="7">
    <location>
        <begin position="69"/>
        <end position="89"/>
    </location>
</feature>
<dbReference type="SUPFAM" id="SSF103481">
    <property type="entry name" value="Multidrug resistance efflux transporter EmrE"/>
    <property type="match status" value="1"/>
</dbReference>
<organism evidence="8 9">
    <name type="scientific">Rotaria magnacalcarata</name>
    <dbReference type="NCBI Taxonomy" id="392030"/>
    <lineage>
        <taxon>Eukaryota</taxon>
        <taxon>Metazoa</taxon>
        <taxon>Spiralia</taxon>
        <taxon>Gnathifera</taxon>
        <taxon>Rotifera</taxon>
        <taxon>Eurotatoria</taxon>
        <taxon>Bdelloidea</taxon>
        <taxon>Philodinida</taxon>
        <taxon>Philodinidae</taxon>
        <taxon>Rotaria</taxon>
    </lineage>
</organism>
<feature type="transmembrane region" description="Helical" evidence="7">
    <location>
        <begin position="135"/>
        <end position="152"/>
    </location>
</feature>
<protein>
    <recommendedName>
        <fullName evidence="10">UDP-sugar transporter protein SLC35A4</fullName>
    </recommendedName>
</protein>
<gene>
    <name evidence="8" type="ORF">KQP761_LOCUS3578</name>
</gene>
<comment type="caution">
    <text evidence="8">The sequence shown here is derived from an EMBL/GenBank/DDBJ whole genome shotgun (WGS) entry which is preliminary data.</text>
</comment>
<dbReference type="GO" id="GO:0015165">
    <property type="term" value="F:pyrimidine nucleotide-sugar transmembrane transporter activity"/>
    <property type="evidence" value="ECO:0007669"/>
    <property type="project" value="InterPro"/>
</dbReference>
<evidence type="ECO:0000313" key="9">
    <source>
        <dbReference type="Proteomes" id="UP000663834"/>
    </source>
</evidence>
<feature type="transmembrane region" description="Helical" evidence="7">
    <location>
        <begin position="164"/>
        <end position="181"/>
    </location>
</feature>
<keyword evidence="3" id="KW-0762">Sugar transport</keyword>